<reference evidence="3 4" key="1">
    <citation type="submission" date="2015-12" db="EMBL/GenBank/DDBJ databases">
        <title>The genome of Folsomia candida.</title>
        <authorList>
            <person name="Faddeeva A."/>
            <person name="Derks M.F."/>
            <person name="Anvar Y."/>
            <person name="Smit S."/>
            <person name="Van Straalen N."/>
            <person name="Roelofs D."/>
        </authorList>
    </citation>
    <scope>NUCLEOTIDE SEQUENCE [LARGE SCALE GENOMIC DNA]</scope>
    <source>
        <strain evidence="3 4">VU population</strain>
        <tissue evidence="3">Whole body</tissue>
    </source>
</reference>
<keyword evidence="2" id="KW-0732">Signal</keyword>
<feature type="chain" id="PRO_5012872566" evidence="2">
    <location>
        <begin position="19"/>
        <end position="229"/>
    </location>
</feature>
<gene>
    <name evidence="3" type="ORF">Fcan01_02471</name>
</gene>
<dbReference type="EMBL" id="LNIX01000001">
    <property type="protein sequence ID" value="OXA65118.1"/>
    <property type="molecule type" value="Genomic_DNA"/>
</dbReference>
<keyword evidence="1" id="KW-0472">Membrane</keyword>
<dbReference type="Proteomes" id="UP000198287">
    <property type="component" value="Unassembled WGS sequence"/>
</dbReference>
<organism evidence="3 4">
    <name type="scientific">Folsomia candida</name>
    <name type="common">Springtail</name>
    <dbReference type="NCBI Taxonomy" id="158441"/>
    <lineage>
        <taxon>Eukaryota</taxon>
        <taxon>Metazoa</taxon>
        <taxon>Ecdysozoa</taxon>
        <taxon>Arthropoda</taxon>
        <taxon>Hexapoda</taxon>
        <taxon>Collembola</taxon>
        <taxon>Entomobryomorpha</taxon>
        <taxon>Isotomoidea</taxon>
        <taxon>Isotomidae</taxon>
        <taxon>Proisotominae</taxon>
        <taxon>Folsomia</taxon>
    </lineage>
</organism>
<accession>A0A226F6N7</accession>
<feature type="transmembrane region" description="Helical" evidence="1">
    <location>
        <begin position="57"/>
        <end position="78"/>
    </location>
</feature>
<keyword evidence="1" id="KW-0812">Transmembrane</keyword>
<protein>
    <submittedName>
        <fullName evidence="3">Uncharacterized protein</fullName>
    </submittedName>
</protein>
<dbReference type="OrthoDB" id="6597267at2759"/>
<feature type="signal peptide" evidence="2">
    <location>
        <begin position="1"/>
        <end position="18"/>
    </location>
</feature>
<sequence length="229" mass="24484">MFWRSCLLLAASVKLSFGISYHHNTSLILSPRDSGGWGSSGWGGSGWGGSEHGVHSFFDIALTALAFMSFGIFLLNLLMNALFLTTTQGLTSTGPIITSIDTGTGGGTDGETTVAPASTFIYIRKKRAAMLELSVDRASAANALAATVLKSIDAMISKYECLPKVFCEGNRQGKVIGYGFQYSMPLFSFSSSFIGEKLGLHKKLTEHLDAILHGLAESNCKSQFSQCSQ</sequence>
<evidence type="ECO:0000313" key="3">
    <source>
        <dbReference type="EMBL" id="OXA65118.1"/>
    </source>
</evidence>
<proteinExistence type="predicted"/>
<evidence type="ECO:0000256" key="2">
    <source>
        <dbReference type="SAM" id="SignalP"/>
    </source>
</evidence>
<dbReference type="AlphaFoldDB" id="A0A226F6N7"/>
<keyword evidence="4" id="KW-1185">Reference proteome</keyword>
<name>A0A226F6N7_FOLCA</name>
<comment type="caution">
    <text evidence="3">The sequence shown here is derived from an EMBL/GenBank/DDBJ whole genome shotgun (WGS) entry which is preliminary data.</text>
</comment>
<keyword evidence="1" id="KW-1133">Transmembrane helix</keyword>
<evidence type="ECO:0000256" key="1">
    <source>
        <dbReference type="SAM" id="Phobius"/>
    </source>
</evidence>
<evidence type="ECO:0000313" key="4">
    <source>
        <dbReference type="Proteomes" id="UP000198287"/>
    </source>
</evidence>